<dbReference type="Proteomes" id="UP000003490">
    <property type="component" value="Unassembled WGS sequence"/>
</dbReference>
<evidence type="ECO:0000313" key="3">
    <source>
        <dbReference type="Proteomes" id="UP000003490"/>
    </source>
</evidence>
<proteinExistence type="predicted"/>
<protein>
    <submittedName>
        <fullName evidence="1">Uncharacterized protein</fullName>
    </submittedName>
</protein>
<gene>
    <name evidence="2" type="ORF">CH238_14040</name>
    <name evidence="1" type="ORF">CLOLEP_01810</name>
</gene>
<reference evidence="2 4" key="3">
    <citation type="submission" date="2017-07" db="EMBL/GenBank/DDBJ databases">
        <title>Prevalence of linear plasmids in Cutibacterium (Propionibacterium) acnes isolates obtained from prostatic tissue.</title>
        <authorList>
            <person name="Davidsson S."/>
            <person name="Carlsson J."/>
            <person name="Molling P."/>
            <person name="Andren O."/>
            <person name="Andersson S.-O."/>
            <person name="Brzuszkiewicz E."/>
            <person name="Poehlein A."/>
            <person name="Al-Zeer M."/>
            <person name="Brinkmann V."/>
            <person name="Scavenius C."/>
            <person name="Nazipi S."/>
            <person name="Soderquist B."/>
            <person name="Bruggemann H."/>
        </authorList>
    </citation>
    <scope>NUCLEOTIDE SEQUENCE [LARGE SCALE GENOMIC DNA]</scope>
    <source>
        <strain evidence="2 4">DSM 753</strain>
    </source>
</reference>
<evidence type="ECO:0000313" key="1">
    <source>
        <dbReference type="EMBL" id="EDO61414.1"/>
    </source>
</evidence>
<dbReference type="EMBL" id="NOXF01000017">
    <property type="protein sequence ID" value="PEQ23398.1"/>
    <property type="molecule type" value="Genomic_DNA"/>
</dbReference>
<reference evidence="1 3" key="1">
    <citation type="submission" date="2007-08" db="EMBL/GenBank/DDBJ databases">
        <title>Draft genome sequence of Clostridium leptum (DSM 753).</title>
        <authorList>
            <person name="Sudarsanam P."/>
            <person name="Ley R."/>
            <person name="Guruge J."/>
            <person name="Turnbaugh P.J."/>
            <person name="Mahowald M."/>
            <person name="Liep D."/>
            <person name="Gordon J."/>
        </authorList>
    </citation>
    <scope>NUCLEOTIDE SEQUENCE [LARGE SCALE GENOMIC DNA]</scope>
    <source>
        <strain evidence="1 3">DSM 753</strain>
    </source>
</reference>
<evidence type="ECO:0000313" key="2">
    <source>
        <dbReference type="EMBL" id="PEQ23398.1"/>
    </source>
</evidence>
<reference evidence="1 3" key="2">
    <citation type="submission" date="2007-08" db="EMBL/GenBank/DDBJ databases">
        <authorList>
            <person name="Fulton L."/>
            <person name="Clifton S."/>
            <person name="Fulton B."/>
            <person name="Xu J."/>
            <person name="Minx P."/>
            <person name="Pepin K.H."/>
            <person name="Johnson M."/>
            <person name="Thiruvilangam P."/>
            <person name="Bhonagiri V."/>
            <person name="Nash W.E."/>
            <person name="Wang C."/>
            <person name="Mardis E.R."/>
            <person name="Wilson R.K."/>
        </authorList>
    </citation>
    <scope>NUCLEOTIDE SEQUENCE [LARGE SCALE GENOMIC DNA]</scope>
    <source>
        <strain evidence="1 3">DSM 753</strain>
    </source>
</reference>
<name>A7VTB8_9FIRM</name>
<comment type="caution">
    <text evidence="1">The sequence shown here is derived from an EMBL/GenBank/DDBJ whole genome shotgun (WGS) entry which is preliminary data.</text>
</comment>
<accession>A7VTB8</accession>
<sequence>MTNFEKLKNMTPEQIAAEFMIFRPSDACFDDENRNYYALDGSWHQYSQDCFQANVKWLNEEIPYIKELEAELYHLRHERDQVVKDLLDYEAIGLKPEEIKEILNAVNGGLAAKNGIWCPKCGDALDIDIVNGVLAIGCFGCGEYTPVSELMKLHLNDAVPVVRCKDCIKWEADESHEFDDDGTKKLWVDCSNSLHHCKDNHYCNYGERKESNE</sequence>
<dbReference type="Proteomes" id="UP000220611">
    <property type="component" value="Unassembled WGS sequence"/>
</dbReference>
<evidence type="ECO:0000313" key="4">
    <source>
        <dbReference type="Proteomes" id="UP000220611"/>
    </source>
</evidence>
<dbReference type="EMBL" id="ABCB02000018">
    <property type="protein sequence ID" value="EDO61414.1"/>
    <property type="molecule type" value="Genomic_DNA"/>
</dbReference>
<dbReference type="AlphaFoldDB" id="A7VTB8"/>
<keyword evidence="4" id="KW-1185">Reference proteome</keyword>
<organism evidence="1 3">
    <name type="scientific">[Clostridium] leptum DSM 753</name>
    <dbReference type="NCBI Taxonomy" id="428125"/>
    <lineage>
        <taxon>Bacteria</taxon>
        <taxon>Bacillati</taxon>
        <taxon>Bacillota</taxon>
        <taxon>Clostridia</taxon>
        <taxon>Eubacteriales</taxon>
        <taxon>Oscillospiraceae</taxon>
        <taxon>Oscillospiraceae incertae sedis</taxon>
    </lineage>
</organism>
<dbReference type="OrthoDB" id="2088308at2"/>
<dbReference type="HOGENOM" id="CLU_1292553_0_0_9"/>